<accession>A0A7R9KKI5</accession>
<dbReference type="GO" id="GO:0032040">
    <property type="term" value="C:small-subunit processome"/>
    <property type="evidence" value="ECO:0007669"/>
    <property type="project" value="InterPro"/>
</dbReference>
<dbReference type="InterPro" id="IPR015943">
    <property type="entry name" value="WD40/YVTN_repeat-like_dom_sf"/>
</dbReference>
<dbReference type="SUPFAM" id="SSF69322">
    <property type="entry name" value="Tricorn protease domain 2"/>
    <property type="match status" value="1"/>
</dbReference>
<dbReference type="InterPro" id="IPR036322">
    <property type="entry name" value="WD40_repeat_dom_sf"/>
</dbReference>
<sequence length="870" mass="99315">MAAKSDTQSSDGQLVMTGGHNLVGYRPVFTNDSKYLLIPSGTHLRRYVVETGSFITSHDFGHQSPIVSVQMMDNQSDEVMVTSSDGLVIVWNLSENRKVNEFNIKVNTNYETIIWSQFVANYFYFTTNRINRETMDSVCQLYCCPKNYVQQKMAMDSTNQVNPTTTSVAFCPSSSPRHCVAIHENQLFVYSVPKNLSSQRRRHLMAADKKFTCIACHPYEEMIATGDSLGRITIWHDFVENNYPSRSIMHWHQWPVADICLSPEGTSLYSVGAENTLVRWTISGNNFGKNDFMPRLGMNIKFVSIDRNQHMIVTSHEDNSIQILGPQMKGIKCVIEGLTLGSGGNYELSTVLFACVIEGLTLGSGGNYELSTGLIWNQKMRAITLNGRTGHLQFYSPECQRQLFQLDVVNQNLITSTREVTVIPTELSKAAVSEDGVWLSTLEIRDDFETLPEIRLKFWELKPTMKNYLLNTTIHLPHKSNVNCLRFAPNSQSMVSTSLDKEFKIWGLVKDDDKQWWKCYKVGNLNTVSEPTIANWSSDSSLLAIAYDNFVTLWDVFDKTVLKLMTKLSVDEKNDSKLLFVDFGYEDKSHYLIEGRSNLIKVWNLLDLNVVWKCQTYETIRNMSFNKWENKVAVTSDTRITFYGLDSEDSVGSVDVKASDEPIIATLFTNEKAVSFEGTDAKPVLERTKCYCMNNRQELFVLGHNERPSVRRTEVMTWNTGDVLSPMALMLINKKERKEVLNTEDLESYFKTNTSVTKLVEDMFYNVPSHVLPPIDILSKTFLTALNKCQDNKHEIKDDKQFKVPSDLEMKPLLALSYDNHSDNQSNSTNLDTNDRESEVKAMIIDDQNEEENQFVEEDYSWLKQLDAIN</sequence>
<dbReference type="GO" id="GO:0003723">
    <property type="term" value="F:RNA binding"/>
    <property type="evidence" value="ECO:0007669"/>
    <property type="project" value="InterPro"/>
</dbReference>
<dbReference type="PROSITE" id="PS50082">
    <property type="entry name" value="WD_REPEATS_2"/>
    <property type="match status" value="2"/>
</dbReference>
<dbReference type="EMBL" id="CAJPIZ010002362">
    <property type="protein sequence ID" value="CAG2104917.1"/>
    <property type="molecule type" value="Genomic_DNA"/>
</dbReference>
<evidence type="ECO:0000256" key="7">
    <source>
        <dbReference type="ARBA" id="ARBA00023242"/>
    </source>
</evidence>
<comment type="subcellular location">
    <subcellularLocation>
        <location evidence="1">Nucleus</location>
        <location evidence="1">Nucleolus</location>
    </subcellularLocation>
</comment>
<proteinExistence type="predicted"/>
<evidence type="ECO:0000256" key="6">
    <source>
        <dbReference type="ARBA" id="ARBA00023163"/>
    </source>
</evidence>
<dbReference type="GO" id="GO:0045943">
    <property type="term" value="P:positive regulation of transcription by RNA polymerase I"/>
    <property type="evidence" value="ECO:0007669"/>
    <property type="project" value="InterPro"/>
</dbReference>
<name>A0A7R9KKI5_9ACAR</name>
<keyword evidence="2" id="KW-0690">Ribosome biogenesis</keyword>
<dbReference type="SMART" id="SM00320">
    <property type="entry name" value="WD40"/>
    <property type="match status" value="5"/>
</dbReference>
<evidence type="ECO:0000256" key="8">
    <source>
        <dbReference type="PROSITE-ProRule" id="PRU00221"/>
    </source>
</evidence>
<reference evidence="10" key="1">
    <citation type="submission" date="2020-11" db="EMBL/GenBank/DDBJ databases">
        <authorList>
            <person name="Tran Van P."/>
        </authorList>
    </citation>
    <scope>NUCLEOTIDE SEQUENCE</scope>
</reference>
<dbReference type="InterPro" id="IPR057644">
    <property type="entry name" value="Beta-prop_WDR75_2nd"/>
</dbReference>
<evidence type="ECO:0000256" key="4">
    <source>
        <dbReference type="ARBA" id="ARBA00022574"/>
    </source>
</evidence>
<dbReference type="GO" id="GO:0006364">
    <property type="term" value="P:rRNA processing"/>
    <property type="evidence" value="ECO:0007669"/>
    <property type="project" value="UniProtKB-KW"/>
</dbReference>
<dbReference type="InterPro" id="IPR001680">
    <property type="entry name" value="WD40_rpt"/>
</dbReference>
<dbReference type="Pfam" id="PF23869">
    <property type="entry name" value="Beta-prop_WDR75_1st"/>
    <property type="match status" value="1"/>
</dbReference>
<dbReference type="PROSITE" id="PS50294">
    <property type="entry name" value="WD_REPEATS_REGION"/>
    <property type="match status" value="1"/>
</dbReference>
<evidence type="ECO:0000259" key="9">
    <source>
        <dbReference type="Pfam" id="PF23769"/>
    </source>
</evidence>
<keyword evidence="6" id="KW-0804">Transcription</keyword>
<evidence type="ECO:0000313" key="10">
    <source>
        <dbReference type="EMBL" id="CAD7624487.1"/>
    </source>
</evidence>
<organism evidence="10">
    <name type="scientific">Medioppia subpectinata</name>
    <dbReference type="NCBI Taxonomy" id="1979941"/>
    <lineage>
        <taxon>Eukaryota</taxon>
        <taxon>Metazoa</taxon>
        <taxon>Ecdysozoa</taxon>
        <taxon>Arthropoda</taxon>
        <taxon>Chelicerata</taxon>
        <taxon>Arachnida</taxon>
        <taxon>Acari</taxon>
        <taxon>Acariformes</taxon>
        <taxon>Sarcoptiformes</taxon>
        <taxon>Oribatida</taxon>
        <taxon>Brachypylina</taxon>
        <taxon>Oppioidea</taxon>
        <taxon>Oppiidae</taxon>
        <taxon>Medioppia</taxon>
    </lineage>
</organism>
<keyword evidence="11" id="KW-1185">Reference proteome</keyword>
<protein>
    <recommendedName>
        <fullName evidence="9">WD repeat-containing protein 75 second beta-propeller domain-containing protein</fullName>
    </recommendedName>
</protein>
<evidence type="ECO:0000313" key="11">
    <source>
        <dbReference type="Proteomes" id="UP000759131"/>
    </source>
</evidence>
<dbReference type="PANTHER" id="PTHR44215">
    <property type="entry name" value="WD REPEAT-CONTAINING PROTEIN 75"/>
    <property type="match status" value="1"/>
</dbReference>
<evidence type="ECO:0000256" key="2">
    <source>
        <dbReference type="ARBA" id="ARBA00022517"/>
    </source>
</evidence>
<dbReference type="Pfam" id="PF23769">
    <property type="entry name" value="Beta-prop_WDR75_2nd"/>
    <property type="match status" value="1"/>
</dbReference>
<keyword evidence="7" id="KW-0539">Nucleus</keyword>
<gene>
    <name evidence="10" type="ORF">OSB1V03_LOCUS4931</name>
</gene>
<feature type="domain" description="WD repeat-containing protein 75 second beta-propeller" evidence="9">
    <location>
        <begin position="376"/>
        <end position="693"/>
    </location>
</feature>
<dbReference type="InterPro" id="IPR053826">
    <property type="entry name" value="WDR75"/>
</dbReference>
<dbReference type="EMBL" id="OC856937">
    <property type="protein sequence ID" value="CAD7624487.1"/>
    <property type="molecule type" value="Genomic_DNA"/>
</dbReference>
<dbReference type="Proteomes" id="UP000759131">
    <property type="component" value="Unassembled WGS sequence"/>
</dbReference>
<dbReference type="SUPFAM" id="SSF50978">
    <property type="entry name" value="WD40 repeat-like"/>
    <property type="match status" value="1"/>
</dbReference>
<keyword evidence="3" id="KW-0698">rRNA processing</keyword>
<keyword evidence="4 8" id="KW-0853">WD repeat</keyword>
<dbReference type="GO" id="GO:2000234">
    <property type="term" value="P:positive regulation of rRNA processing"/>
    <property type="evidence" value="ECO:0007669"/>
    <property type="project" value="TreeGrafter"/>
</dbReference>
<dbReference type="OrthoDB" id="4096at2759"/>
<evidence type="ECO:0000256" key="5">
    <source>
        <dbReference type="ARBA" id="ARBA00022737"/>
    </source>
</evidence>
<evidence type="ECO:0000256" key="3">
    <source>
        <dbReference type="ARBA" id="ARBA00022552"/>
    </source>
</evidence>
<dbReference type="AlphaFoldDB" id="A0A7R9KKI5"/>
<keyword evidence="5" id="KW-0677">Repeat</keyword>
<feature type="repeat" description="WD" evidence="8">
    <location>
        <begin position="59"/>
        <end position="101"/>
    </location>
</feature>
<dbReference type="PANTHER" id="PTHR44215:SF1">
    <property type="entry name" value="WD REPEAT-CONTAINING PROTEIN 75"/>
    <property type="match status" value="1"/>
</dbReference>
<dbReference type="Gene3D" id="2.130.10.10">
    <property type="entry name" value="YVTN repeat-like/Quinoprotein amine dehydrogenase"/>
    <property type="match status" value="3"/>
</dbReference>
<evidence type="ECO:0000256" key="1">
    <source>
        <dbReference type="ARBA" id="ARBA00004604"/>
    </source>
</evidence>
<feature type="repeat" description="WD" evidence="8">
    <location>
        <begin position="475"/>
        <end position="508"/>
    </location>
</feature>